<comment type="function">
    <text evidence="5">Plays a role in endocytosis and trafficking to the vacuole. Functions with type I myosins to restore polarity of the actin cytoskeleton after NaCl stress.</text>
</comment>
<dbReference type="InterPro" id="IPR001452">
    <property type="entry name" value="SH3_domain"/>
</dbReference>
<dbReference type="GO" id="GO:0106006">
    <property type="term" value="F:cytoskeletal protein-membrane anchor activity"/>
    <property type="evidence" value="ECO:0007669"/>
    <property type="project" value="EnsemblFungi"/>
</dbReference>
<feature type="domain" description="SH3" evidence="12">
    <location>
        <begin position="591"/>
        <end position="649"/>
    </location>
</feature>
<keyword evidence="1 8" id="KW-0728">SH3 domain</keyword>
<feature type="compositionally biased region" description="Basic and acidic residues" evidence="11">
    <location>
        <begin position="508"/>
        <end position="520"/>
    </location>
</feature>
<dbReference type="RefSeq" id="XP_013020737.1">
    <property type="nucleotide sequence ID" value="XM_013165283.1"/>
</dbReference>
<feature type="coiled-coil region" evidence="10">
    <location>
        <begin position="112"/>
        <end position="178"/>
    </location>
</feature>
<dbReference type="SUPFAM" id="SSF50044">
    <property type="entry name" value="SH3-domain"/>
    <property type="match status" value="2"/>
</dbReference>
<feature type="domain" description="SH3" evidence="12">
    <location>
        <begin position="519"/>
        <end position="579"/>
    </location>
</feature>
<evidence type="ECO:0000256" key="8">
    <source>
        <dbReference type="PROSITE-ProRule" id="PRU00192"/>
    </source>
</evidence>
<feature type="domain" description="F-BAR" evidence="14">
    <location>
        <begin position="6"/>
        <end position="272"/>
    </location>
</feature>
<dbReference type="Gene3D" id="1.20.1270.60">
    <property type="entry name" value="Arfaptin homology (AH) domain/BAR domain"/>
    <property type="match status" value="1"/>
</dbReference>
<dbReference type="HOGENOM" id="CLU_015390_1_0_1"/>
<name>S9QW24_SCHOY</name>
<gene>
    <name evidence="15" type="ORF">SOCG_04691</name>
</gene>
<protein>
    <recommendedName>
        <fullName evidence="7">Protein BZZ1</fullName>
    </recommendedName>
</protein>
<dbReference type="InterPro" id="IPR027267">
    <property type="entry name" value="AH/BAR_dom_sf"/>
</dbReference>
<evidence type="ECO:0000256" key="4">
    <source>
        <dbReference type="ARBA" id="ARBA00023054"/>
    </source>
</evidence>
<keyword evidence="16" id="KW-1185">Reference proteome</keyword>
<evidence type="ECO:0000256" key="5">
    <source>
        <dbReference type="ARBA" id="ARBA00054085"/>
    </source>
</evidence>
<evidence type="ECO:0000256" key="3">
    <source>
        <dbReference type="ARBA" id="ARBA00022833"/>
    </source>
</evidence>
<evidence type="ECO:0000313" key="16">
    <source>
        <dbReference type="Proteomes" id="UP000016088"/>
    </source>
</evidence>
<reference evidence="15 16" key="1">
    <citation type="journal article" date="2011" name="Science">
        <title>Comparative functional genomics of the fission yeasts.</title>
        <authorList>
            <person name="Rhind N."/>
            <person name="Chen Z."/>
            <person name="Yassour M."/>
            <person name="Thompson D.A."/>
            <person name="Haas B.J."/>
            <person name="Habib N."/>
            <person name="Wapinski I."/>
            <person name="Roy S."/>
            <person name="Lin M.F."/>
            <person name="Heiman D.I."/>
            <person name="Young S.K."/>
            <person name="Furuya K."/>
            <person name="Guo Y."/>
            <person name="Pidoux A."/>
            <person name="Chen H.M."/>
            <person name="Robbertse B."/>
            <person name="Goldberg J.M."/>
            <person name="Aoki K."/>
            <person name="Bayne E.H."/>
            <person name="Berlin A.M."/>
            <person name="Desjardins C.A."/>
            <person name="Dobbs E."/>
            <person name="Dukaj L."/>
            <person name="Fan L."/>
            <person name="FitzGerald M.G."/>
            <person name="French C."/>
            <person name="Gujja S."/>
            <person name="Hansen K."/>
            <person name="Keifenheim D."/>
            <person name="Levin J.Z."/>
            <person name="Mosher R.A."/>
            <person name="Mueller C.A."/>
            <person name="Pfiffner J."/>
            <person name="Priest M."/>
            <person name="Russ C."/>
            <person name="Smialowska A."/>
            <person name="Swoboda P."/>
            <person name="Sykes S.M."/>
            <person name="Vaughn M."/>
            <person name="Vengrova S."/>
            <person name="Yoder R."/>
            <person name="Zeng Q."/>
            <person name="Allshire R."/>
            <person name="Baulcombe D."/>
            <person name="Birren B.W."/>
            <person name="Brown W."/>
            <person name="Ekwall K."/>
            <person name="Kellis M."/>
            <person name="Leatherwood J."/>
            <person name="Levin H."/>
            <person name="Margalit H."/>
            <person name="Martienssen R."/>
            <person name="Nieduszynski C.A."/>
            <person name="Spatafora J.W."/>
            <person name="Friedman N."/>
            <person name="Dalgaard J.Z."/>
            <person name="Baumann P."/>
            <person name="Niki H."/>
            <person name="Regev A."/>
            <person name="Nusbaum C."/>
        </authorList>
    </citation>
    <scope>NUCLEOTIDE SEQUENCE [LARGE SCALE GENOMIC DNA]</scope>
    <source>
        <strain evidence="16">yFS286</strain>
    </source>
</reference>
<dbReference type="PANTHER" id="PTHR15735:SF21">
    <property type="entry name" value="PROTEIN NERVOUS WRECK"/>
    <property type="match status" value="1"/>
</dbReference>
<dbReference type="GO" id="GO:0072583">
    <property type="term" value="P:clathrin-dependent endocytosis"/>
    <property type="evidence" value="ECO:0007669"/>
    <property type="project" value="EnsemblFungi"/>
</dbReference>
<dbReference type="InterPro" id="IPR046349">
    <property type="entry name" value="C1-like_sf"/>
</dbReference>
<dbReference type="SUPFAM" id="SSF57889">
    <property type="entry name" value="Cysteine-rich domain"/>
    <property type="match status" value="1"/>
</dbReference>
<evidence type="ECO:0000256" key="9">
    <source>
        <dbReference type="PROSITE-ProRule" id="PRU01077"/>
    </source>
</evidence>
<dbReference type="Proteomes" id="UP000016088">
    <property type="component" value="Unassembled WGS sequence"/>
</dbReference>
<dbReference type="PRINTS" id="PR00008">
    <property type="entry name" value="DAGPEDOMAIN"/>
</dbReference>
<dbReference type="InterPro" id="IPR020454">
    <property type="entry name" value="DAG/PE-bd"/>
</dbReference>
<dbReference type="AlphaFoldDB" id="S9QW24"/>
<evidence type="ECO:0000256" key="2">
    <source>
        <dbReference type="ARBA" id="ARBA00022723"/>
    </source>
</evidence>
<dbReference type="FunFam" id="1.20.1270.60:FF:000060">
    <property type="entry name" value="Actin polymerization protein Bzz1"/>
    <property type="match status" value="1"/>
</dbReference>
<dbReference type="GO" id="GO:0046872">
    <property type="term" value="F:metal ion binding"/>
    <property type="evidence" value="ECO:0007669"/>
    <property type="project" value="UniProtKB-KW"/>
</dbReference>
<feature type="region of interest" description="Disordered" evidence="11">
    <location>
        <begin position="489"/>
        <end position="520"/>
    </location>
</feature>
<dbReference type="InterPro" id="IPR036028">
    <property type="entry name" value="SH3-like_dom_sf"/>
</dbReference>
<feature type="coiled-coil region" evidence="10">
    <location>
        <begin position="311"/>
        <end position="345"/>
    </location>
</feature>
<evidence type="ECO:0000256" key="7">
    <source>
        <dbReference type="ARBA" id="ARBA00074946"/>
    </source>
</evidence>
<dbReference type="Pfam" id="PF14604">
    <property type="entry name" value="SH3_9"/>
    <property type="match status" value="1"/>
</dbReference>
<dbReference type="GO" id="GO:0030833">
    <property type="term" value="P:regulation of actin filament polymerization"/>
    <property type="evidence" value="ECO:0007669"/>
    <property type="project" value="TreeGrafter"/>
</dbReference>
<dbReference type="InterPro" id="IPR031160">
    <property type="entry name" value="F_BAR_dom"/>
</dbReference>
<evidence type="ECO:0000256" key="6">
    <source>
        <dbReference type="ARBA" id="ARBA00061387"/>
    </source>
</evidence>
<dbReference type="SMART" id="SM00326">
    <property type="entry name" value="SH3"/>
    <property type="match status" value="2"/>
</dbReference>
<dbReference type="EMBL" id="KE503208">
    <property type="protein sequence ID" value="EPX70515.1"/>
    <property type="molecule type" value="Genomic_DNA"/>
</dbReference>
<keyword evidence="3" id="KW-0862">Zinc</keyword>
<keyword evidence="4 9" id="KW-0175">Coiled coil</keyword>
<evidence type="ECO:0000259" key="14">
    <source>
        <dbReference type="PROSITE" id="PS51741"/>
    </source>
</evidence>
<comment type="similarity">
    <text evidence="6">Belongs to the BZZ1 family.</text>
</comment>
<evidence type="ECO:0000313" key="15">
    <source>
        <dbReference type="EMBL" id="EPX70515.1"/>
    </source>
</evidence>
<evidence type="ECO:0000259" key="13">
    <source>
        <dbReference type="PROSITE" id="PS50081"/>
    </source>
</evidence>
<dbReference type="PROSITE" id="PS50002">
    <property type="entry name" value="SH3"/>
    <property type="match status" value="2"/>
</dbReference>
<dbReference type="GO" id="GO:0030479">
    <property type="term" value="C:actin cortical patch"/>
    <property type="evidence" value="ECO:0007669"/>
    <property type="project" value="EnsemblFungi"/>
</dbReference>
<dbReference type="eggNOG" id="KOG3565">
    <property type="taxonomic scope" value="Eukaryota"/>
</dbReference>
<dbReference type="SMART" id="SM00055">
    <property type="entry name" value="FCH"/>
    <property type="match status" value="1"/>
</dbReference>
<organism evidence="15 16">
    <name type="scientific">Schizosaccharomyces octosporus (strain yFS286)</name>
    <name type="common">Fission yeast</name>
    <name type="synonym">Octosporomyces octosporus</name>
    <dbReference type="NCBI Taxonomy" id="483514"/>
    <lineage>
        <taxon>Eukaryota</taxon>
        <taxon>Fungi</taxon>
        <taxon>Dikarya</taxon>
        <taxon>Ascomycota</taxon>
        <taxon>Taphrinomycotina</taxon>
        <taxon>Schizosaccharomycetes</taxon>
        <taxon>Schizosaccharomycetales</taxon>
        <taxon>Schizosaccharomycetaceae</taxon>
        <taxon>Schizosaccharomyces</taxon>
    </lineage>
</organism>
<feature type="region of interest" description="Disordered" evidence="11">
    <location>
        <begin position="451"/>
        <end position="470"/>
    </location>
</feature>
<dbReference type="Pfam" id="PF00611">
    <property type="entry name" value="FCH"/>
    <property type="match status" value="1"/>
</dbReference>
<evidence type="ECO:0000259" key="12">
    <source>
        <dbReference type="PROSITE" id="PS50002"/>
    </source>
</evidence>
<dbReference type="CDD" id="cd20824">
    <property type="entry name" value="C1_SpBZZ1-like"/>
    <property type="match status" value="1"/>
</dbReference>
<dbReference type="OMA" id="TPMMEEP"/>
<dbReference type="VEuPathDB" id="FungiDB:SOCG_04691"/>
<keyword evidence="2" id="KW-0479">Metal-binding</keyword>
<dbReference type="PROSITE" id="PS51741">
    <property type="entry name" value="F_BAR"/>
    <property type="match status" value="1"/>
</dbReference>
<dbReference type="PROSITE" id="PS00479">
    <property type="entry name" value="ZF_DAG_PE_1"/>
    <property type="match status" value="1"/>
</dbReference>
<accession>S9QW24</accession>
<dbReference type="GO" id="GO:0034314">
    <property type="term" value="P:Arp2/3 complex-mediated actin nucleation"/>
    <property type="evidence" value="ECO:0007669"/>
    <property type="project" value="EnsemblFungi"/>
</dbReference>
<evidence type="ECO:0000256" key="1">
    <source>
        <dbReference type="ARBA" id="ARBA00022443"/>
    </source>
</evidence>
<dbReference type="OrthoDB" id="8783038at2759"/>
<dbReference type="Gene3D" id="2.30.30.40">
    <property type="entry name" value="SH3 Domains"/>
    <property type="match status" value="2"/>
</dbReference>
<dbReference type="Gene3D" id="3.30.60.20">
    <property type="match status" value="1"/>
</dbReference>
<evidence type="ECO:0000256" key="11">
    <source>
        <dbReference type="SAM" id="MobiDB-lite"/>
    </source>
</evidence>
<evidence type="ECO:0000256" key="10">
    <source>
        <dbReference type="SAM" id="Coils"/>
    </source>
</evidence>
<dbReference type="PANTHER" id="PTHR15735">
    <property type="entry name" value="FCH AND DOUBLE SH3 DOMAINS PROTEIN"/>
    <property type="match status" value="1"/>
</dbReference>
<dbReference type="GeneID" id="25033653"/>
<dbReference type="PROSITE" id="PS50081">
    <property type="entry name" value="ZF_DAG_PE_2"/>
    <property type="match status" value="1"/>
</dbReference>
<feature type="compositionally biased region" description="Polar residues" evidence="11">
    <location>
        <begin position="498"/>
        <end position="507"/>
    </location>
</feature>
<dbReference type="SMART" id="SM00109">
    <property type="entry name" value="C1"/>
    <property type="match status" value="1"/>
</dbReference>
<feature type="compositionally biased region" description="Polar residues" evidence="11">
    <location>
        <begin position="457"/>
        <end position="470"/>
    </location>
</feature>
<dbReference type="InterPro" id="IPR001060">
    <property type="entry name" value="FCH_dom"/>
</dbReference>
<proteinExistence type="inferred from homology"/>
<dbReference type="InterPro" id="IPR002219">
    <property type="entry name" value="PKC_DAG/PE"/>
</dbReference>
<dbReference type="SUPFAM" id="SSF103657">
    <property type="entry name" value="BAR/IMD domain-like"/>
    <property type="match status" value="1"/>
</dbReference>
<sequence>MELNSYKLSSELHDDFKIVDSWVHNGSKWIEDIQQYYKERSSIEREYSQKLSSLSRKFVEKKNKKSSLLSVGENPTKSAGSLECASLTTWSKILDELEQSSKIHQKLADDFVLETNEQAKRLETNVENLTKSYDHLYEKFLEQKESLLTMVKRAKSSYHEACESLESARQKRDKHNDEKTGKLFRNSQSDMLDKKNMYILRILVYNEHMQRYYQETLPNLLDHMQRLNEYRVKNLNDTWKSGITCEKNCYKSLSEEADALISEIDKNEPSLDSVMFGQHNVKAWNEPSPLAFEPSPIWHDTDSLVVDGTSRNFLRNTLVNSKSEIQKAEEELQSLSKQLEGSRIDDTTALEQSYESKIAAVELESKEVLIKNRVHDLNVRVGKITEKAGNIEEGMNFHTFKVASFKIPVKCSYCHSKVWGRGLSCEDCGYKCHPRCQLYVPANCGQSPIEDDHDEAMSSTGDFGSNQREGSLLSSNLYDTYEDDYTNSVGSRNEYAPSLQQTPFNDSETIHTQRAEEEEKQVTGTLLYDFTGTQEGVLSASQGQTFTLLEPDNGSGWISARIGGLDGLLPSTYVELENNAAGSTNGTVETANEQYVKAAFDYEAQSELEITIREGDVIRVTQRDAGNGWSEGTLHGITGQFPANYVEDI</sequence>
<dbReference type="PRINTS" id="PR00452">
    <property type="entry name" value="SH3DOMAIN"/>
</dbReference>
<dbReference type="Pfam" id="PF00130">
    <property type="entry name" value="C1_1"/>
    <property type="match status" value="1"/>
</dbReference>
<feature type="domain" description="Phorbol-ester/DAG-type" evidence="13">
    <location>
        <begin position="397"/>
        <end position="444"/>
    </location>
</feature>